<dbReference type="OrthoDB" id="7867218at2"/>
<gene>
    <name evidence="1" type="ORF">OA238_c23460</name>
</gene>
<keyword evidence="2" id="KW-1185">Reference proteome</keyword>
<sequence>MTNANNRTEWTKDKGDIGDEICPYDVAIYVIPGVKVGQTIDFKTRMKAQKFESDRRQIYMIVPASMASHNDIWEWENRLAYRLELPGEHEGQRKAMLRSRFGNFGGAREYNVKNTITDANIAVSDAVAFERNYGLNQGALSACANPKHAQKHIKINGVKHTVSYADNKKGCEWINGNTP</sequence>
<dbReference type="AlphaFoldDB" id="M9RPU2"/>
<evidence type="ECO:0000313" key="2">
    <source>
        <dbReference type="Proteomes" id="UP000004688"/>
    </source>
</evidence>
<dbReference type="EMBL" id="CP003742">
    <property type="protein sequence ID" value="AGI72416.1"/>
    <property type="molecule type" value="Genomic_DNA"/>
</dbReference>
<dbReference type="HOGENOM" id="CLU_1502023_0_0_5"/>
<name>M9RPU2_9RHOB</name>
<protein>
    <submittedName>
        <fullName evidence="1">Uncharacterized protein</fullName>
    </submittedName>
</protein>
<accession>M9RPU2</accession>
<evidence type="ECO:0000313" key="1">
    <source>
        <dbReference type="EMBL" id="AGI72416.1"/>
    </source>
</evidence>
<dbReference type="KEGG" id="oar:OA238_c23460"/>
<proteinExistence type="predicted"/>
<dbReference type="Proteomes" id="UP000004688">
    <property type="component" value="Chromosome"/>
</dbReference>
<dbReference type="RefSeq" id="WP_015495506.1">
    <property type="nucleotide sequence ID" value="NC_020908.1"/>
</dbReference>
<organism evidence="1 2">
    <name type="scientific">Octadecabacter arcticus 238</name>
    <dbReference type="NCBI Taxonomy" id="391616"/>
    <lineage>
        <taxon>Bacteria</taxon>
        <taxon>Pseudomonadati</taxon>
        <taxon>Pseudomonadota</taxon>
        <taxon>Alphaproteobacteria</taxon>
        <taxon>Rhodobacterales</taxon>
        <taxon>Roseobacteraceae</taxon>
        <taxon>Octadecabacter</taxon>
    </lineage>
</organism>
<reference evidence="1 2" key="1">
    <citation type="journal article" date="2013" name="PLoS ONE">
        <title>Poles Apart: Arctic and Antarctic Octadecabacter strains Share High Genome Plasticity and a New Type of Xanthorhodopsin.</title>
        <authorList>
            <person name="Vollmers J."/>
            <person name="Voget S."/>
            <person name="Dietrich S."/>
            <person name="Gollnow K."/>
            <person name="Smits M."/>
            <person name="Meyer K."/>
            <person name="Brinkhoff T."/>
            <person name="Simon M."/>
            <person name="Daniel R."/>
        </authorList>
    </citation>
    <scope>NUCLEOTIDE SEQUENCE [LARGE SCALE GENOMIC DNA]</scope>
    <source>
        <strain evidence="1 2">238</strain>
    </source>
</reference>